<dbReference type="InterPro" id="IPR017871">
    <property type="entry name" value="ABC_transporter-like_CS"/>
</dbReference>
<protein>
    <recommendedName>
        <fullName evidence="1">ABC transporter domain-containing protein</fullName>
    </recommendedName>
</protein>
<evidence type="ECO:0000259" key="1">
    <source>
        <dbReference type="PROSITE" id="PS50893"/>
    </source>
</evidence>
<comment type="caution">
    <text evidence="2">The sequence shown here is derived from an EMBL/GenBank/DDBJ whole genome shotgun (WGS) entry which is preliminary data.</text>
</comment>
<feature type="domain" description="ABC transporter" evidence="1">
    <location>
        <begin position="1"/>
        <end position="153"/>
    </location>
</feature>
<dbReference type="Pfam" id="PF00005">
    <property type="entry name" value="ABC_tran"/>
    <property type="match status" value="1"/>
</dbReference>
<dbReference type="EMBL" id="BART01004889">
    <property type="protein sequence ID" value="GAG58281.1"/>
    <property type="molecule type" value="Genomic_DNA"/>
</dbReference>
<dbReference type="GO" id="GO:0016887">
    <property type="term" value="F:ATP hydrolysis activity"/>
    <property type="evidence" value="ECO:0007669"/>
    <property type="project" value="InterPro"/>
</dbReference>
<organism evidence="2">
    <name type="scientific">marine sediment metagenome</name>
    <dbReference type="NCBI Taxonomy" id="412755"/>
    <lineage>
        <taxon>unclassified sequences</taxon>
        <taxon>metagenomes</taxon>
        <taxon>ecological metagenomes</taxon>
    </lineage>
</organism>
<dbReference type="InterPro" id="IPR015854">
    <property type="entry name" value="ABC_transpr_LolD-like"/>
</dbReference>
<dbReference type="GO" id="GO:0005886">
    <property type="term" value="C:plasma membrane"/>
    <property type="evidence" value="ECO:0007669"/>
    <property type="project" value="TreeGrafter"/>
</dbReference>
<dbReference type="GO" id="GO:0005524">
    <property type="term" value="F:ATP binding"/>
    <property type="evidence" value="ECO:0007669"/>
    <property type="project" value="InterPro"/>
</dbReference>
<dbReference type="Gene3D" id="3.40.50.300">
    <property type="entry name" value="P-loop containing nucleotide triphosphate hydrolases"/>
    <property type="match status" value="1"/>
</dbReference>
<dbReference type="PANTHER" id="PTHR24220">
    <property type="entry name" value="IMPORT ATP-BINDING PROTEIN"/>
    <property type="match status" value="1"/>
</dbReference>
<name>X1AE04_9ZZZZ</name>
<gene>
    <name evidence="2" type="ORF">S01H4_11846</name>
</gene>
<reference evidence="2" key="1">
    <citation type="journal article" date="2014" name="Front. Microbiol.">
        <title>High frequency of phylogenetically diverse reductive dehalogenase-homologous genes in deep subseafloor sedimentary metagenomes.</title>
        <authorList>
            <person name="Kawai M."/>
            <person name="Futagami T."/>
            <person name="Toyoda A."/>
            <person name="Takaki Y."/>
            <person name="Nishi S."/>
            <person name="Hori S."/>
            <person name="Arai W."/>
            <person name="Tsubouchi T."/>
            <person name="Morono Y."/>
            <person name="Uchiyama I."/>
            <person name="Ito T."/>
            <person name="Fujiyama A."/>
            <person name="Inagaki F."/>
            <person name="Takami H."/>
        </authorList>
    </citation>
    <scope>NUCLEOTIDE SEQUENCE</scope>
    <source>
        <strain evidence="2">Expedition CK06-06</strain>
    </source>
</reference>
<feature type="non-terminal residue" evidence="2">
    <location>
        <position position="1"/>
    </location>
</feature>
<accession>X1AE04</accession>
<evidence type="ECO:0000313" key="2">
    <source>
        <dbReference type="EMBL" id="GAG58281.1"/>
    </source>
</evidence>
<sequence>TQLTRFRRDRVGIVFQFFNLVPILDVRENVTLPFLIKGRPIKEANERATELLRMVGLLERQNHHAQEISGGEMQRVAIARALINDPDIILADEPTGNLDSRTGGKILEVLARLNSDLNKTVVMATHSGETARFADRELMMRDGRLHEEGEAAY</sequence>
<dbReference type="GO" id="GO:0022857">
    <property type="term" value="F:transmembrane transporter activity"/>
    <property type="evidence" value="ECO:0007669"/>
    <property type="project" value="TreeGrafter"/>
</dbReference>
<proteinExistence type="predicted"/>
<dbReference type="InterPro" id="IPR027417">
    <property type="entry name" value="P-loop_NTPase"/>
</dbReference>
<dbReference type="AlphaFoldDB" id="X1AE04"/>
<dbReference type="PROSITE" id="PS50893">
    <property type="entry name" value="ABC_TRANSPORTER_2"/>
    <property type="match status" value="1"/>
</dbReference>
<dbReference type="InterPro" id="IPR003439">
    <property type="entry name" value="ABC_transporter-like_ATP-bd"/>
</dbReference>
<dbReference type="SUPFAM" id="SSF52540">
    <property type="entry name" value="P-loop containing nucleoside triphosphate hydrolases"/>
    <property type="match status" value="1"/>
</dbReference>
<dbReference type="PROSITE" id="PS00211">
    <property type="entry name" value="ABC_TRANSPORTER_1"/>
    <property type="match status" value="1"/>
</dbReference>